<dbReference type="SUPFAM" id="SSF48403">
    <property type="entry name" value="Ankyrin repeat"/>
    <property type="match status" value="1"/>
</dbReference>
<keyword evidence="2" id="KW-1185">Reference proteome</keyword>
<evidence type="ECO:0008006" key="3">
    <source>
        <dbReference type="Google" id="ProtNLM"/>
    </source>
</evidence>
<evidence type="ECO:0000313" key="2">
    <source>
        <dbReference type="Proteomes" id="UP000075840"/>
    </source>
</evidence>
<sequence>MNIIAGLISALKYTIQNNKLTSFKAIFQQICIQLSIPLNEKADIPDDYCDSIIPPLNDNLSPKKCCVLSSSNVRLPLPEYDEKDILHDGYVLEALLAYAVHEGNVFMLRYIHHKTNMTITNRLIAMILRLLPKGKNVCHKKSIPAFMYLLDHTTDLDSVDDEGRSLLLMTAQNAGATVNEQILLQQILSNNLRSIVTGIGYYGKHLKFNESSKPIANRVNIRVVDYLLNEQRVDIFSRLEELVCKTVLEFCITLDLLEVFKQFVLQINDASRIFKQEFNRFFKLAFENNAHKIIVHFIEDRDIPLSQINNIAGLISALKYTIQNNKLTTCKAIFQQICIQLSIPMNEGNDIPDDYCVPIIPLLNENIFPEVCCILSSSNVRLPLPEYDAKDILHDGYVLEALLAYSVHEGNVSMLRYIHLKANMTITNRLIAMIMRLLPKDEDVGHKKSMPAFMYLLDHTTDLDNVDDEGRNLLHMTAQNGCFDKRYIV</sequence>
<dbReference type="VEuPathDB" id="VectorBase:AARA21_014426"/>
<dbReference type="AlphaFoldDB" id="A0A182I664"/>
<evidence type="ECO:0000313" key="1">
    <source>
        <dbReference type="EnsemblMetazoa" id="AARA009067-PA"/>
    </source>
</evidence>
<accession>A0A182I664</accession>
<proteinExistence type="predicted"/>
<protein>
    <recommendedName>
        <fullName evidence="3">RIH domain-containing protein</fullName>
    </recommendedName>
</protein>
<dbReference type="EnsemblMetazoa" id="AARA009067-RA">
    <property type="protein sequence ID" value="AARA009067-PA"/>
    <property type="gene ID" value="AARA009067"/>
</dbReference>
<dbReference type="VEuPathDB" id="VectorBase:AARA009067"/>
<name>A0A182I664_ANOAR</name>
<dbReference type="InterPro" id="IPR036770">
    <property type="entry name" value="Ankyrin_rpt-contain_sf"/>
</dbReference>
<dbReference type="Proteomes" id="UP000075840">
    <property type="component" value="Unassembled WGS sequence"/>
</dbReference>
<organism evidence="1 2">
    <name type="scientific">Anopheles arabiensis</name>
    <name type="common">Mosquito</name>
    <dbReference type="NCBI Taxonomy" id="7173"/>
    <lineage>
        <taxon>Eukaryota</taxon>
        <taxon>Metazoa</taxon>
        <taxon>Ecdysozoa</taxon>
        <taxon>Arthropoda</taxon>
        <taxon>Hexapoda</taxon>
        <taxon>Insecta</taxon>
        <taxon>Pterygota</taxon>
        <taxon>Neoptera</taxon>
        <taxon>Endopterygota</taxon>
        <taxon>Diptera</taxon>
        <taxon>Nematocera</taxon>
        <taxon>Culicoidea</taxon>
        <taxon>Culicidae</taxon>
        <taxon>Anophelinae</taxon>
        <taxon>Anopheles</taxon>
    </lineage>
</organism>
<dbReference type="Gene3D" id="1.25.40.20">
    <property type="entry name" value="Ankyrin repeat-containing domain"/>
    <property type="match status" value="1"/>
</dbReference>
<dbReference type="EMBL" id="APCN01008991">
    <property type="status" value="NOT_ANNOTATED_CDS"/>
    <property type="molecule type" value="Genomic_DNA"/>
</dbReference>
<reference evidence="1" key="1">
    <citation type="submission" date="2022-08" db="UniProtKB">
        <authorList>
            <consortium name="EnsemblMetazoa"/>
        </authorList>
    </citation>
    <scope>IDENTIFICATION</scope>
    <source>
        <strain evidence="1">Dongola</strain>
    </source>
</reference>